<sequence>MGIPICIEGGSISQCIAVQEARENPAMGWGGDRSKDTDKQVDNVNLKNQGGNSSDYTLRRLARDGHDELRLLESP</sequence>
<proteinExistence type="predicted"/>
<evidence type="ECO:0000313" key="2">
    <source>
        <dbReference type="EMBL" id="MDM4015282.1"/>
    </source>
</evidence>
<dbReference type="RefSeq" id="WP_289162758.1">
    <property type="nucleotide sequence ID" value="NZ_JASZZN010000004.1"/>
</dbReference>
<evidence type="ECO:0000256" key="1">
    <source>
        <dbReference type="SAM" id="MobiDB-lite"/>
    </source>
</evidence>
<feature type="compositionally biased region" description="Polar residues" evidence="1">
    <location>
        <begin position="42"/>
        <end position="56"/>
    </location>
</feature>
<dbReference type="Proteomes" id="UP001239462">
    <property type="component" value="Unassembled WGS sequence"/>
</dbReference>
<reference evidence="2 3" key="1">
    <citation type="submission" date="2023-06" db="EMBL/GenBank/DDBJ databases">
        <title>Roseiconus lacunae JC819 isolated from Gulf of Mannar region, Tamil Nadu.</title>
        <authorList>
            <person name="Pk S."/>
            <person name="Ch S."/>
            <person name="Ch V.R."/>
        </authorList>
    </citation>
    <scope>NUCLEOTIDE SEQUENCE [LARGE SCALE GENOMIC DNA]</scope>
    <source>
        <strain evidence="2 3">JC819</strain>
    </source>
</reference>
<protein>
    <submittedName>
        <fullName evidence="2">Uncharacterized protein</fullName>
    </submittedName>
</protein>
<name>A0ABT7PFL1_9BACT</name>
<comment type="caution">
    <text evidence="2">The sequence shown here is derived from an EMBL/GenBank/DDBJ whole genome shotgun (WGS) entry which is preliminary data.</text>
</comment>
<gene>
    <name evidence="2" type="ORF">QTN89_07580</name>
</gene>
<feature type="compositionally biased region" description="Basic and acidic residues" evidence="1">
    <location>
        <begin position="32"/>
        <end position="41"/>
    </location>
</feature>
<feature type="region of interest" description="Disordered" evidence="1">
    <location>
        <begin position="24"/>
        <end position="57"/>
    </location>
</feature>
<organism evidence="2 3">
    <name type="scientific">Roseiconus lacunae</name>
    <dbReference type="NCBI Taxonomy" id="2605694"/>
    <lineage>
        <taxon>Bacteria</taxon>
        <taxon>Pseudomonadati</taxon>
        <taxon>Planctomycetota</taxon>
        <taxon>Planctomycetia</taxon>
        <taxon>Pirellulales</taxon>
        <taxon>Pirellulaceae</taxon>
        <taxon>Roseiconus</taxon>
    </lineage>
</organism>
<keyword evidence="3" id="KW-1185">Reference proteome</keyword>
<dbReference type="EMBL" id="JASZZN010000004">
    <property type="protein sequence ID" value="MDM4015282.1"/>
    <property type="molecule type" value="Genomic_DNA"/>
</dbReference>
<accession>A0ABT7PFL1</accession>
<evidence type="ECO:0000313" key="3">
    <source>
        <dbReference type="Proteomes" id="UP001239462"/>
    </source>
</evidence>